<feature type="region of interest" description="Disordered" evidence="1">
    <location>
        <begin position="728"/>
        <end position="902"/>
    </location>
</feature>
<feature type="compositionally biased region" description="Low complexity" evidence="1">
    <location>
        <begin position="776"/>
        <end position="813"/>
    </location>
</feature>
<dbReference type="PANTHER" id="PTHR28208">
    <property type="entry name" value="PHOSPHATIDATE PHOSPHATASE APP1"/>
    <property type="match status" value="1"/>
</dbReference>
<name>A0A0F7SG16_PHARH</name>
<dbReference type="EMBL" id="LN483165">
    <property type="protein sequence ID" value="CDZ96663.1"/>
    <property type="molecule type" value="Genomic_DNA"/>
</dbReference>
<dbReference type="PANTHER" id="PTHR28208:SF3">
    <property type="entry name" value="PHOSPHATIDATE PHOSPHATASE APP1"/>
    <property type="match status" value="1"/>
</dbReference>
<reference evidence="3" key="1">
    <citation type="submission" date="2014-08" db="EMBL/GenBank/DDBJ databases">
        <authorList>
            <person name="Sharma Rahul"/>
            <person name="Thines Marco"/>
        </authorList>
    </citation>
    <scope>NUCLEOTIDE SEQUENCE</scope>
</reference>
<feature type="compositionally biased region" description="Low complexity" evidence="1">
    <location>
        <begin position="243"/>
        <end position="264"/>
    </location>
</feature>
<feature type="compositionally biased region" description="Low complexity" evidence="1">
    <location>
        <begin position="509"/>
        <end position="524"/>
    </location>
</feature>
<proteinExistence type="predicted"/>
<feature type="compositionally biased region" description="Low complexity" evidence="1">
    <location>
        <begin position="878"/>
        <end position="893"/>
    </location>
</feature>
<sequence length="1010" mass="107883">MHSHSRSNQPTALPHSGSNLDPNTLVTSRPLLSSRASSRLASSLTTGFGKGLAGIAGTAGTVVGNVGHLAHKAIGGGQNKEQELLDRAADMVDGGVTTGNSGGDRPGVRASVGGWLRRRKAPFEVSHQRIVVFPGWAVKVPLDDSEPSPSEPNHVQPFDILIHISGFCTTLRPPEQASRTQRMFTRMAKNFADLPSLPVTPRVQPVRGESYLTESNGELTYYRDTESSITDSPAPTDETKDISLSPFFQSSPSSSSSSSKKTSQPDTASVRSVGLSTIESSSARKNSGSSLPNHIVPSPSASLRPRIDTTHSSFSHAHSRFQPSGTSGTLSSSTSSETSSARTPSSALDSLTAHTISQSLMDMHTNLATRLQPFFASVIPNREVVLQVRPRLSTVEEDGMAGNRSNKEEKHERGRPLFEMRVVTSLNGTFMETIRIPWGSLVEDPECLDLIFPERVSDRRRKNSQSSSISDSEKPHEWGLEITARMLSAEGEDIVTGSRPVSPTPPDITTNSASSSSPAFTSREAVPEKNELGLVKVKPPAMGDALKSTIVTPLSMPKGIRIISDLDDTVKHSDIMGGLRNVFRNVFCKDLKDLEVKGMGNLYRKLQAEGGIRGCHFVSNSPFELFEPINSFLNLSQFPAGFSLKLKFYGGRSVFKGLWEPAGERKARGVYEILDGFPKSKFLLFGDSAEQDLDLYASIAFERPHQILAIIIRDVSVLVPASSTMSSARARSNSTLPSQSSNTSSSSSTHTPDGLSLGSSGSSSPTKGTRPRSDTADFFSSGTSSSASSVRGRMSRLTSHVGSVSSSLGPSTSIGTGAFSQAVKDKARSTRSRSSSLIGKGQKTPTMTSSTASTSVEQPEGPDMNLVDSKLALGEQTLSSSSSSSASLSSSSAQPTSQTENAGVYSEDVLDPLYASRPASPQFGASSMTASAPVGASTTLDGVFTDEPQSLDIEEVMSSAMLKQIKQADGFRARFDAARDRLESKGVKVLKFRDVEEIEETLLDLAKQAE</sequence>
<evidence type="ECO:0000313" key="3">
    <source>
        <dbReference type="EMBL" id="CDZ96663.1"/>
    </source>
</evidence>
<organism evidence="3">
    <name type="scientific">Phaffia rhodozyma</name>
    <name type="common">Yeast</name>
    <name type="synonym">Xanthophyllomyces dendrorhous</name>
    <dbReference type="NCBI Taxonomy" id="264483"/>
    <lineage>
        <taxon>Eukaryota</taxon>
        <taxon>Fungi</taxon>
        <taxon>Dikarya</taxon>
        <taxon>Basidiomycota</taxon>
        <taxon>Agaricomycotina</taxon>
        <taxon>Tremellomycetes</taxon>
        <taxon>Cystofilobasidiales</taxon>
        <taxon>Mrakiaceae</taxon>
        <taxon>Phaffia</taxon>
    </lineage>
</organism>
<feature type="compositionally biased region" description="Low complexity" evidence="1">
    <location>
        <begin position="324"/>
        <end position="346"/>
    </location>
</feature>
<feature type="compositionally biased region" description="Polar residues" evidence="1">
    <location>
        <begin position="265"/>
        <end position="292"/>
    </location>
</feature>
<feature type="compositionally biased region" description="Low complexity" evidence="1">
    <location>
        <begin position="844"/>
        <end position="855"/>
    </location>
</feature>
<feature type="region of interest" description="Disordered" evidence="1">
    <location>
        <begin position="195"/>
        <end position="349"/>
    </location>
</feature>
<dbReference type="AlphaFoldDB" id="A0A0F7SG16"/>
<dbReference type="InterPro" id="IPR052935">
    <property type="entry name" value="Mg2+_PAP"/>
</dbReference>
<evidence type="ECO:0000256" key="1">
    <source>
        <dbReference type="SAM" id="MobiDB-lite"/>
    </source>
</evidence>
<evidence type="ECO:0000259" key="2">
    <source>
        <dbReference type="Pfam" id="PF09949"/>
    </source>
</evidence>
<dbReference type="GO" id="GO:0008195">
    <property type="term" value="F:phosphatidate phosphatase activity"/>
    <property type="evidence" value="ECO:0007669"/>
    <property type="project" value="InterPro"/>
</dbReference>
<dbReference type="Pfam" id="PF09949">
    <property type="entry name" value="APP1_cat"/>
    <property type="match status" value="1"/>
</dbReference>
<protein>
    <recommendedName>
        <fullName evidence="2">Phosphatidate phosphatase APP1 catalytic domain-containing protein</fullName>
    </recommendedName>
</protein>
<feature type="region of interest" description="Disordered" evidence="1">
    <location>
        <begin position="1"/>
        <end position="26"/>
    </location>
</feature>
<feature type="domain" description="Phosphatidate phosphatase APP1 catalytic" evidence="2">
    <location>
        <begin position="560"/>
        <end position="714"/>
    </location>
</feature>
<dbReference type="GO" id="GO:0030479">
    <property type="term" value="C:actin cortical patch"/>
    <property type="evidence" value="ECO:0007669"/>
    <property type="project" value="TreeGrafter"/>
</dbReference>
<accession>A0A0F7SG16</accession>
<feature type="compositionally biased region" description="Low complexity" evidence="1">
    <location>
        <begin position="728"/>
        <end position="764"/>
    </location>
</feature>
<dbReference type="InterPro" id="IPR019236">
    <property type="entry name" value="APP1_cat"/>
</dbReference>
<feature type="region of interest" description="Disordered" evidence="1">
    <location>
        <begin position="495"/>
        <end position="526"/>
    </location>
</feature>